<dbReference type="InterPro" id="IPR008839">
    <property type="entry name" value="MDM33_fungi"/>
</dbReference>
<keyword evidence="8 10" id="KW-0472">Membrane</keyword>
<dbReference type="PANTHER" id="PTHR31961:SF3">
    <property type="entry name" value="SENSITIVE TO HIGH EXPRESSION PROTEIN 9, MITOCHONDRIAL"/>
    <property type="match status" value="1"/>
</dbReference>
<gene>
    <name evidence="13" type="ORF">B0A49_04814</name>
</gene>
<keyword evidence="7 10" id="KW-0496">Mitochondrion</keyword>
<proteinExistence type="inferred from homology"/>
<evidence type="ECO:0000256" key="7">
    <source>
        <dbReference type="ARBA" id="ARBA00023128"/>
    </source>
</evidence>
<comment type="subcellular location">
    <subcellularLocation>
        <location evidence="10">Mitochondrion inner membrane</location>
        <topology evidence="10">Multi-pass membrane protein</topology>
    </subcellularLocation>
</comment>
<evidence type="ECO:0000256" key="10">
    <source>
        <dbReference type="RuleBase" id="RU364128"/>
    </source>
</evidence>
<evidence type="ECO:0000256" key="1">
    <source>
        <dbReference type="ARBA" id="ARBA00007472"/>
    </source>
</evidence>
<feature type="transmembrane region" description="Helical" evidence="10">
    <location>
        <begin position="421"/>
        <end position="443"/>
    </location>
</feature>
<keyword evidence="2 10" id="KW-0812">Transmembrane</keyword>
<reference evidence="13 14" key="1">
    <citation type="submission" date="2017-03" db="EMBL/GenBank/DDBJ databases">
        <title>Genomes of endolithic fungi from Antarctica.</title>
        <authorList>
            <person name="Coleine C."/>
            <person name="Masonjones S."/>
            <person name="Stajich J.E."/>
        </authorList>
    </citation>
    <scope>NUCLEOTIDE SEQUENCE [LARGE SCALE GENOMIC DNA]</scope>
    <source>
        <strain evidence="13 14">CCFEE 5187</strain>
    </source>
</reference>
<comment type="function">
    <text evidence="9">Required for the maintenance of the structure of the mitochondrial inner membrane. Involved in mitochondrial morphology. Causes growth arrest when highly overexpressed.</text>
</comment>
<feature type="compositionally biased region" description="Polar residues" evidence="12">
    <location>
        <begin position="33"/>
        <end position="42"/>
    </location>
</feature>
<comment type="subunit">
    <text evidence="10">Homooligomer.</text>
</comment>
<accession>A0A4U0X1T1</accession>
<keyword evidence="3 10" id="KW-0999">Mitochondrion inner membrane</keyword>
<dbReference type="GO" id="GO:0005743">
    <property type="term" value="C:mitochondrial inner membrane"/>
    <property type="evidence" value="ECO:0007669"/>
    <property type="project" value="UniProtKB-SubCell"/>
</dbReference>
<feature type="region of interest" description="Disordered" evidence="12">
    <location>
        <begin position="364"/>
        <end position="387"/>
    </location>
</feature>
<dbReference type="AlphaFoldDB" id="A0A4U0X1T1"/>
<evidence type="ECO:0000256" key="5">
    <source>
        <dbReference type="ARBA" id="ARBA00022989"/>
    </source>
</evidence>
<evidence type="ECO:0000256" key="6">
    <source>
        <dbReference type="ARBA" id="ARBA00023054"/>
    </source>
</evidence>
<keyword evidence="6 11" id="KW-0175">Coiled coil</keyword>
<sequence length="446" mass="49024">STTPSSSYSSPPPSPPPPAEEESSQSLAGELGPSTSTSSQPLSDEPAVPSPSSPRSLFEPPGSLPTPSNSHPHALNPDLPSVREGQRWQLARRFSQVMDDLSTKAAIASQRLNNYTGTDYSGIEALRTEIKDQEQLVKAARAAVTHAKEAYAAAHAQQASSQKEVVGLLERKHSWSAGDLERYMSLIRSEHHNEQAVQAAKDELADTERALEDARSKLEKRERAQYHEEQIWSDTIRRNSTWVTFGLMGVNIFLLLANLVVFEPWRRRKIVREVRTALEEKTFATAVPISPTLEKELDEVIVPNIVALESSEQQSGEITLPVEKKNEATMAEAPAIVLEDTARADLLPAGEQNPLERLVAETEQSVPGELSTANSRLASVDEQSPPEASWRGKLKLQIATCRAYLHDLFSEREISLRRVEITTIALEGAAAGVAFMGLLIVLLRPR</sequence>
<keyword evidence="5 10" id="KW-1133">Transmembrane helix</keyword>
<feature type="region of interest" description="Disordered" evidence="12">
    <location>
        <begin position="1"/>
        <end position="80"/>
    </location>
</feature>
<evidence type="ECO:0000256" key="4">
    <source>
        <dbReference type="ARBA" id="ARBA00022946"/>
    </source>
</evidence>
<dbReference type="Proteomes" id="UP000308768">
    <property type="component" value="Unassembled WGS sequence"/>
</dbReference>
<evidence type="ECO:0000313" key="14">
    <source>
        <dbReference type="Proteomes" id="UP000308768"/>
    </source>
</evidence>
<feature type="non-terminal residue" evidence="13">
    <location>
        <position position="1"/>
    </location>
</feature>
<evidence type="ECO:0000256" key="9">
    <source>
        <dbReference type="ARBA" id="ARBA00024807"/>
    </source>
</evidence>
<organism evidence="13 14">
    <name type="scientific">Cryomyces minteri</name>
    <dbReference type="NCBI Taxonomy" id="331657"/>
    <lineage>
        <taxon>Eukaryota</taxon>
        <taxon>Fungi</taxon>
        <taxon>Dikarya</taxon>
        <taxon>Ascomycota</taxon>
        <taxon>Pezizomycotina</taxon>
        <taxon>Dothideomycetes</taxon>
        <taxon>Dothideomycetes incertae sedis</taxon>
        <taxon>Cryomyces</taxon>
    </lineage>
</organism>
<feature type="coiled-coil region" evidence="11">
    <location>
        <begin position="123"/>
        <end position="150"/>
    </location>
</feature>
<protein>
    <recommendedName>
        <fullName evidence="10">Sensitive to high expression protein 9, mitochondrial</fullName>
    </recommendedName>
</protein>
<feature type="transmembrane region" description="Helical" evidence="10">
    <location>
        <begin position="242"/>
        <end position="262"/>
    </location>
</feature>
<keyword evidence="4 10" id="KW-0809">Transit peptide</keyword>
<evidence type="ECO:0000256" key="8">
    <source>
        <dbReference type="ARBA" id="ARBA00023136"/>
    </source>
</evidence>
<dbReference type="PANTHER" id="PTHR31961">
    <property type="entry name" value="SENSITIVE TO HIGH EXPRESSION PROTEIN 9, MITOCHONDRIAL"/>
    <property type="match status" value="1"/>
</dbReference>
<dbReference type="GO" id="GO:0007007">
    <property type="term" value="P:inner mitochondrial membrane organization"/>
    <property type="evidence" value="ECO:0007669"/>
    <property type="project" value="TreeGrafter"/>
</dbReference>
<evidence type="ECO:0000256" key="2">
    <source>
        <dbReference type="ARBA" id="ARBA00022692"/>
    </source>
</evidence>
<feature type="coiled-coil region" evidence="11">
    <location>
        <begin position="197"/>
        <end position="224"/>
    </location>
</feature>
<evidence type="ECO:0000313" key="13">
    <source>
        <dbReference type="EMBL" id="TKA70214.1"/>
    </source>
</evidence>
<comment type="similarity">
    <text evidence="1 10">Belongs to the SHE9 family.</text>
</comment>
<evidence type="ECO:0000256" key="3">
    <source>
        <dbReference type="ARBA" id="ARBA00022792"/>
    </source>
</evidence>
<comment type="caution">
    <text evidence="13">The sequence shown here is derived from an EMBL/GenBank/DDBJ whole genome shotgun (WGS) entry which is preliminary data.</text>
</comment>
<name>A0A4U0X1T1_9PEZI</name>
<evidence type="ECO:0000256" key="12">
    <source>
        <dbReference type="SAM" id="MobiDB-lite"/>
    </source>
</evidence>
<keyword evidence="14" id="KW-1185">Reference proteome</keyword>
<dbReference type="EMBL" id="NAJN01000664">
    <property type="protein sequence ID" value="TKA70214.1"/>
    <property type="molecule type" value="Genomic_DNA"/>
</dbReference>
<dbReference type="Pfam" id="PF05546">
    <property type="entry name" value="She9_MDM33"/>
    <property type="match status" value="1"/>
</dbReference>
<evidence type="ECO:0000256" key="11">
    <source>
        <dbReference type="SAM" id="Coils"/>
    </source>
</evidence>
<dbReference type="OrthoDB" id="5595506at2759"/>